<reference evidence="1" key="4">
    <citation type="submission" date="2023-08" db="EMBL/GenBank/DDBJ databases">
        <authorList>
            <person name="Guima S.E.S."/>
            <person name="Martins L.F."/>
            <person name="Silva A.M."/>
            <person name="Setubal J.C."/>
        </authorList>
    </citation>
    <scope>NUCLEOTIDE SEQUENCE</scope>
    <source>
        <strain evidence="1">ZC4RG45</strain>
    </source>
</reference>
<dbReference type="InterPro" id="IPR036457">
    <property type="entry name" value="PPM-type-like_dom_sf"/>
</dbReference>
<reference evidence="1" key="2">
    <citation type="submission" date="2018-05" db="EMBL/GenBank/DDBJ databases">
        <authorList>
            <person name="Moura L."/>
            <person name="Setubal J.C."/>
        </authorList>
    </citation>
    <scope>NUCLEOTIDE SEQUENCE</scope>
    <source>
        <strain evidence="1">ZC4RG45</strain>
    </source>
</reference>
<gene>
    <name evidence="1" type="ORF">DIU77_001565</name>
    <name evidence="2" type="ORF">DIU77_03300</name>
</gene>
<dbReference type="STRING" id="1111738.GCA_000427905_01035"/>
<reference evidence="1 3" key="3">
    <citation type="journal article" date="2021" name="BMC Genomics">
        <title>Genome-resolved metagenome and metatranscriptome analyses of thermophilic composting reveal key bacterial players and their metabolic interactions.</title>
        <authorList>
            <person name="Braga L.P.P."/>
            <person name="Pereira R.V."/>
            <person name="Martins L.F."/>
            <person name="Moura L.M.S."/>
            <person name="Sanchez F.B."/>
            <person name="Patane J.S.L."/>
            <person name="da Silva A.M."/>
            <person name="Setubal J.C."/>
        </authorList>
    </citation>
    <scope>NUCLEOTIDE SEQUENCE [LARGE SCALE GENOMIC DNA]</scope>
    <source>
        <strain evidence="1">ZC4RG45</strain>
    </source>
</reference>
<sequence length="269" mass="29659">MRIQHATLAGNGDSDDRIFTTPNAVVMLDGASAFLPVPVPSARYADVLGQHIRDALIADPAADLPQTLSRAIEQTRTDLQLTPGTSPTSTVAIARATADGLDMLVLGDTEIITPAETLRDYRMDDLDLAARRRYRQRLADGGGYDEEHRALLRRLQAEHARRRNRPGGYWIAEADPEAAYQAITATRPLSAVPWVVLATDGAYETMRHLGLDDWDEVARCDSDQLAAILRRCQRWEAEHDPEGRELPRAKRHDDKSIAVMTFTTGAPAG</sequence>
<dbReference type="AlphaFoldDB" id="A0A2W4LY35"/>
<dbReference type="EMBL" id="QGUI01000078">
    <property type="protein sequence ID" value="PZN00597.1"/>
    <property type="molecule type" value="Genomic_DNA"/>
</dbReference>
<protein>
    <recommendedName>
        <fullName evidence="4">Protein phosphatase 2C domain-containing protein</fullName>
    </recommendedName>
</protein>
<dbReference type="SUPFAM" id="SSF81606">
    <property type="entry name" value="PP2C-like"/>
    <property type="match status" value="1"/>
</dbReference>
<evidence type="ECO:0000313" key="1">
    <source>
        <dbReference type="EMBL" id="MFO7190921.1"/>
    </source>
</evidence>
<reference evidence="2" key="1">
    <citation type="submission" date="2018-05" db="EMBL/GenBank/DDBJ databases">
        <authorList>
            <person name="Lanie J.A."/>
            <person name="Ng W.-L."/>
            <person name="Kazmierczak K.M."/>
            <person name="Andrzejewski T.M."/>
            <person name="Davidsen T.M."/>
            <person name="Wayne K.J."/>
            <person name="Tettelin H."/>
            <person name="Glass J.I."/>
            <person name="Rusch D."/>
            <person name="Podicherti R."/>
            <person name="Tsui H.-C.T."/>
            <person name="Winkler M.E."/>
        </authorList>
    </citation>
    <scope>NUCLEOTIDE SEQUENCE</scope>
    <source>
        <strain evidence="2">ZC4RG45</strain>
    </source>
</reference>
<name>A0A2W4LY35_9PSEU</name>
<dbReference type="EMBL" id="QGUI02000008">
    <property type="protein sequence ID" value="MFO7190921.1"/>
    <property type="molecule type" value="Genomic_DNA"/>
</dbReference>
<evidence type="ECO:0000313" key="2">
    <source>
        <dbReference type="EMBL" id="PZN00597.1"/>
    </source>
</evidence>
<accession>A0A2W4LY35</accession>
<proteinExistence type="predicted"/>
<dbReference type="Proteomes" id="UP000249324">
    <property type="component" value="Unassembled WGS sequence"/>
</dbReference>
<comment type="caution">
    <text evidence="2">The sequence shown here is derived from an EMBL/GenBank/DDBJ whole genome shotgun (WGS) entry which is preliminary data.</text>
</comment>
<organism evidence="2">
    <name type="scientific">Thermocrispum agreste</name>
    <dbReference type="NCBI Taxonomy" id="37925"/>
    <lineage>
        <taxon>Bacteria</taxon>
        <taxon>Bacillati</taxon>
        <taxon>Actinomycetota</taxon>
        <taxon>Actinomycetes</taxon>
        <taxon>Pseudonocardiales</taxon>
        <taxon>Pseudonocardiaceae</taxon>
        <taxon>Thermocrispum</taxon>
    </lineage>
</organism>
<evidence type="ECO:0000313" key="3">
    <source>
        <dbReference type="Proteomes" id="UP000249324"/>
    </source>
</evidence>
<evidence type="ECO:0008006" key="4">
    <source>
        <dbReference type="Google" id="ProtNLM"/>
    </source>
</evidence>